<sequence>GFLRDYNKTHLYGKGVYFARDARYPIYKGYAVFEGTTCCTELLYCRMVCGESTVGKETYIRPPPKSSSDPRSHEFESMIDSISDPTIFVATNDFQSYPVFKFVVQDKLRKANQFNSQVPVNSQSQQRLSGVVCPNNHSLTSFRAPHQYFICDVCKQNVATNDLLYGCRSCNWDMCVPCSRNRVPSNNHSSSNLRANNNYNQSYQKKKQ</sequence>
<comment type="caution">
    <text evidence="8">The sequence shown here is derived from an EMBL/GenBank/DDBJ whole genome shotgun (WGS) entry which is preliminary data.</text>
</comment>
<dbReference type="GO" id="GO:0010629">
    <property type="term" value="P:negative regulation of gene expression"/>
    <property type="evidence" value="ECO:0007669"/>
    <property type="project" value="TreeGrafter"/>
</dbReference>
<feature type="non-terminal residue" evidence="8">
    <location>
        <position position="208"/>
    </location>
</feature>
<name>X6NZV7_RETFI</name>
<dbReference type="InterPro" id="IPR058800">
    <property type="entry name" value="Znf-KKT2_KKT3"/>
</dbReference>
<comment type="subcellular location">
    <subcellularLocation>
        <location evidence="1">Nucleus</location>
    </subcellularLocation>
</comment>
<evidence type="ECO:0000256" key="2">
    <source>
        <dbReference type="ARBA" id="ARBA00022676"/>
    </source>
</evidence>
<accession>X6NZV7</accession>
<protein>
    <submittedName>
        <fullName evidence="8">Poly ADP-ribose polymerase</fullName>
    </submittedName>
</protein>
<keyword evidence="3" id="KW-0808">Transferase</keyword>
<dbReference type="InterPro" id="IPR052056">
    <property type="entry name" value="Mono-ARTD/PARP"/>
</dbReference>
<gene>
    <name evidence="8" type="ORF">RFI_06288</name>
</gene>
<evidence type="ECO:0000256" key="3">
    <source>
        <dbReference type="ARBA" id="ARBA00022679"/>
    </source>
</evidence>
<dbReference type="GO" id="GO:0003950">
    <property type="term" value="F:NAD+ poly-ADP-ribosyltransferase activity"/>
    <property type="evidence" value="ECO:0007669"/>
    <property type="project" value="InterPro"/>
</dbReference>
<feature type="region of interest" description="Disordered" evidence="6">
    <location>
        <begin position="184"/>
        <end position="208"/>
    </location>
</feature>
<dbReference type="EMBL" id="ASPP01005287">
    <property type="protein sequence ID" value="ETO30832.1"/>
    <property type="molecule type" value="Genomic_DNA"/>
</dbReference>
<dbReference type="Gene3D" id="3.90.228.10">
    <property type="match status" value="1"/>
</dbReference>
<keyword evidence="9" id="KW-1185">Reference proteome</keyword>
<dbReference type="Proteomes" id="UP000023152">
    <property type="component" value="Unassembled WGS sequence"/>
</dbReference>
<keyword evidence="5" id="KW-0539">Nucleus</keyword>
<dbReference type="PANTHER" id="PTHR14453">
    <property type="entry name" value="PARP/ZINC FINGER CCCH TYPE DOMAIN CONTAINING PROTEIN"/>
    <property type="match status" value="1"/>
</dbReference>
<dbReference type="InterPro" id="IPR012317">
    <property type="entry name" value="Poly(ADP-ribose)pol_cat_dom"/>
</dbReference>
<dbReference type="GO" id="GO:0005634">
    <property type="term" value="C:nucleus"/>
    <property type="evidence" value="ECO:0007669"/>
    <property type="project" value="UniProtKB-SubCell"/>
</dbReference>
<evidence type="ECO:0000256" key="4">
    <source>
        <dbReference type="ARBA" id="ARBA00023027"/>
    </source>
</evidence>
<dbReference type="Pfam" id="PF26235">
    <property type="entry name" value="zf-KKT2_KKT3"/>
    <property type="match status" value="1"/>
</dbReference>
<dbReference type="GO" id="GO:0003714">
    <property type="term" value="F:transcription corepressor activity"/>
    <property type="evidence" value="ECO:0007669"/>
    <property type="project" value="TreeGrafter"/>
</dbReference>
<organism evidence="8 9">
    <name type="scientific">Reticulomyxa filosa</name>
    <dbReference type="NCBI Taxonomy" id="46433"/>
    <lineage>
        <taxon>Eukaryota</taxon>
        <taxon>Sar</taxon>
        <taxon>Rhizaria</taxon>
        <taxon>Retaria</taxon>
        <taxon>Foraminifera</taxon>
        <taxon>Monothalamids</taxon>
        <taxon>Reticulomyxidae</taxon>
        <taxon>Reticulomyxa</taxon>
    </lineage>
</organism>
<dbReference type="SUPFAM" id="SSF56399">
    <property type="entry name" value="ADP-ribosylation"/>
    <property type="match status" value="1"/>
</dbReference>
<evidence type="ECO:0000256" key="5">
    <source>
        <dbReference type="ARBA" id="ARBA00023242"/>
    </source>
</evidence>
<evidence type="ECO:0000256" key="1">
    <source>
        <dbReference type="ARBA" id="ARBA00004123"/>
    </source>
</evidence>
<keyword evidence="4" id="KW-0520">NAD</keyword>
<dbReference type="SUPFAM" id="SSF57850">
    <property type="entry name" value="RING/U-box"/>
    <property type="match status" value="1"/>
</dbReference>
<dbReference type="AlphaFoldDB" id="X6NZV7"/>
<dbReference type="PROSITE" id="PS51059">
    <property type="entry name" value="PARP_CATALYTIC"/>
    <property type="match status" value="1"/>
</dbReference>
<proteinExistence type="predicted"/>
<keyword evidence="2" id="KW-0328">Glycosyltransferase</keyword>
<reference evidence="8 9" key="1">
    <citation type="journal article" date="2013" name="Curr. Biol.">
        <title>The Genome of the Foraminiferan Reticulomyxa filosa.</title>
        <authorList>
            <person name="Glockner G."/>
            <person name="Hulsmann N."/>
            <person name="Schleicher M."/>
            <person name="Noegel A.A."/>
            <person name="Eichinger L."/>
            <person name="Gallinger C."/>
            <person name="Pawlowski J."/>
            <person name="Sierra R."/>
            <person name="Euteneuer U."/>
            <person name="Pillet L."/>
            <person name="Moustafa A."/>
            <person name="Platzer M."/>
            <person name="Groth M."/>
            <person name="Szafranski K."/>
            <person name="Schliwa M."/>
        </authorList>
    </citation>
    <scope>NUCLEOTIDE SEQUENCE [LARGE SCALE GENOMIC DNA]</scope>
</reference>
<evidence type="ECO:0000259" key="7">
    <source>
        <dbReference type="PROSITE" id="PS51059"/>
    </source>
</evidence>
<evidence type="ECO:0000256" key="6">
    <source>
        <dbReference type="SAM" id="MobiDB-lite"/>
    </source>
</evidence>
<evidence type="ECO:0000313" key="8">
    <source>
        <dbReference type="EMBL" id="ETO30832.1"/>
    </source>
</evidence>
<feature type="compositionally biased region" description="Polar residues" evidence="6">
    <location>
        <begin position="184"/>
        <end position="195"/>
    </location>
</feature>
<dbReference type="GO" id="GO:0005737">
    <property type="term" value="C:cytoplasm"/>
    <property type="evidence" value="ECO:0007669"/>
    <property type="project" value="TreeGrafter"/>
</dbReference>
<feature type="non-terminal residue" evidence="8">
    <location>
        <position position="1"/>
    </location>
</feature>
<dbReference type="OrthoDB" id="6133115at2759"/>
<dbReference type="PANTHER" id="PTHR14453:SF67">
    <property type="entry name" value="POLY [ADP-RIBOSE] POLYMERASE"/>
    <property type="match status" value="1"/>
</dbReference>
<feature type="compositionally biased region" description="Low complexity" evidence="6">
    <location>
        <begin position="196"/>
        <end position="208"/>
    </location>
</feature>
<evidence type="ECO:0000313" key="9">
    <source>
        <dbReference type="Proteomes" id="UP000023152"/>
    </source>
</evidence>
<feature type="domain" description="PARP catalytic" evidence="7">
    <location>
        <begin position="1"/>
        <end position="127"/>
    </location>
</feature>